<dbReference type="GO" id="GO:0004185">
    <property type="term" value="F:serine-type carboxypeptidase activity"/>
    <property type="evidence" value="ECO:0007669"/>
    <property type="project" value="InterPro"/>
</dbReference>
<evidence type="ECO:0000313" key="3">
    <source>
        <dbReference type="Proteomes" id="UP000230069"/>
    </source>
</evidence>
<protein>
    <submittedName>
        <fullName evidence="2">Uncharacterized protein</fullName>
    </submittedName>
</protein>
<dbReference type="EMBL" id="KZ305019">
    <property type="protein sequence ID" value="PIA61741.1"/>
    <property type="molecule type" value="Genomic_DNA"/>
</dbReference>
<dbReference type="PROSITE" id="PS00560">
    <property type="entry name" value="CARBOXYPEPT_SER_HIS"/>
    <property type="match status" value="1"/>
</dbReference>
<reference evidence="2 3" key="1">
    <citation type="submission" date="2017-09" db="EMBL/GenBank/DDBJ databases">
        <title>WGS assembly of Aquilegia coerulea Goldsmith.</title>
        <authorList>
            <person name="Hodges S."/>
            <person name="Kramer E."/>
            <person name="Nordborg M."/>
            <person name="Tomkins J."/>
            <person name="Borevitz J."/>
            <person name="Derieg N."/>
            <person name="Yan J."/>
            <person name="Mihaltcheva S."/>
            <person name="Hayes R.D."/>
            <person name="Rokhsar D."/>
        </authorList>
    </citation>
    <scope>NUCLEOTIDE SEQUENCE [LARGE SCALE GENOMIC DNA]</scope>
    <source>
        <strain evidence="3">cv. Goldsmith</strain>
    </source>
</reference>
<dbReference type="AlphaFoldDB" id="A0A2G5F187"/>
<proteinExistence type="predicted"/>
<dbReference type="Proteomes" id="UP000230069">
    <property type="component" value="Unassembled WGS sequence"/>
</dbReference>
<evidence type="ECO:0000256" key="1">
    <source>
        <dbReference type="ARBA" id="ARBA00023180"/>
    </source>
</evidence>
<keyword evidence="3" id="KW-1185">Reference proteome</keyword>
<name>A0A2G5F187_AQUCA</name>
<evidence type="ECO:0000313" key="2">
    <source>
        <dbReference type="EMBL" id="PIA61741.1"/>
    </source>
</evidence>
<sequence length="67" mass="7485">MCRDWDAGSLSEVLVSGGGHLVPADQAVGSQPVIQDWVLEWGSFDDNRRDYVAKLLLVLFLPRMKPE</sequence>
<organism evidence="2 3">
    <name type="scientific">Aquilegia coerulea</name>
    <name type="common">Rocky mountain columbine</name>
    <dbReference type="NCBI Taxonomy" id="218851"/>
    <lineage>
        <taxon>Eukaryota</taxon>
        <taxon>Viridiplantae</taxon>
        <taxon>Streptophyta</taxon>
        <taxon>Embryophyta</taxon>
        <taxon>Tracheophyta</taxon>
        <taxon>Spermatophyta</taxon>
        <taxon>Magnoliopsida</taxon>
        <taxon>Ranunculales</taxon>
        <taxon>Ranunculaceae</taxon>
        <taxon>Thalictroideae</taxon>
        <taxon>Aquilegia</taxon>
    </lineage>
</organism>
<keyword evidence="1" id="KW-0325">Glycoprotein</keyword>
<dbReference type="InterPro" id="IPR033124">
    <property type="entry name" value="Ser_caboxypep_his_AS"/>
</dbReference>
<gene>
    <name evidence="2" type="ORF">AQUCO_00200022v1</name>
</gene>
<accession>A0A2G5F187</accession>
<dbReference type="InParanoid" id="A0A2G5F187"/>